<gene>
    <name evidence="2" type="ORF">ERS007657_02058</name>
    <name evidence="3" type="ORF">ERS007661_03108</name>
    <name evidence="1" type="ORF">ERS007681_00795</name>
    <name evidence="4" type="ORF">ERS007720_02952</name>
</gene>
<evidence type="ECO:0000313" key="1">
    <source>
        <dbReference type="EMBL" id="CFE37646.1"/>
    </source>
</evidence>
<dbReference type="Proteomes" id="UP000044938">
    <property type="component" value="Unassembled WGS sequence"/>
</dbReference>
<dbReference type="EMBL" id="CFOE01000063">
    <property type="protein sequence ID" value="CFE37646.1"/>
    <property type="molecule type" value="Genomic_DNA"/>
</dbReference>
<dbReference type="EMBL" id="CGCX01000730">
    <property type="protein sequence ID" value="CFR82511.1"/>
    <property type="molecule type" value="Genomic_DNA"/>
</dbReference>
<dbReference type="Proteomes" id="UP000039217">
    <property type="component" value="Unassembled WGS sequence"/>
</dbReference>
<evidence type="ECO:0000313" key="8">
    <source>
        <dbReference type="Proteomes" id="UP000048289"/>
    </source>
</evidence>
<reference evidence="5 6" key="1">
    <citation type="submission" date="2015-03" db="EMBL/GenBank/DDBJ databases">
        <authorList>
            <consortium name="Pathogen Informatics"/>
        </authorList>
    </citation>
    <scope>NUCLEOTIDE SEQUENCE [LARGE SCALE GENOMIC DNA]</scope>
    <source>
        <strain evidence="2 7">C09601061</strain>
        <strain evidence="3 5">D00501624</strain>
        <strain evidence="1 8">G09901357</strain>
        <strain evidence="4 6">M09401471</strain>
    </source>
</reference>
<sequence length="120" mass="11781">MKLGSPAVATLGVSVSSAELSPPTAPADSACTVPSPSLSSAVAASSSTSPYALAALRSEVARRCRSLAPAARYSRMLSADNTSCWAAFLAAVSSHGVMGTSVGGSAIGASTSLALFKISC</sequence>
<dbReference type="EMBL" id="CSAJ01000427">
    <property type="protein sequence ID" value="COW61874.1"/>
    <property type="molecule type" value="Genomic_DNA"/>
</dbReference>
<evidence type="ECO:0000313" key="5">
    <source>
        <dbReference type="Proteomes" id="UP000039217"/>
    </source>
</evidence>
<name>A0A654T5K1_MYCTX</name>
<proteinExistence type="predicted"/>
<protein>
    <submittedName>
        <fullName evidence="1">Uncharacterized protein</fullName>
    </submittedName>
</protein>
<dbReference type="Proteomes" id="UP000048289">
    <property type="component" value="Unassembled WGS sequence"/>
</dbReference>
<evidence type="ECO:0000313" key="6">
    <source>
        <dbReference type="Proteomes" id="UP000044938"/>
    </source>
</evidence>
<evidence type="ECO:0000313" key="3">
    <source>
        <dbReference type="EMBL" id="CNV80537.1"/>
    </source>
</evidence>
<organism evidence="1 8">
    <name type="scientific">Mycobacterium tuberculosis</name>
    <dbReference type="NCBI Taxonomy" id="1773"/>
    <lineage>
        <taxon>Bacteria</taxon>
        <taxon>Bacillati</taxon>
        <taxon>Actinomycetota</taxon>
        <taxon>Actinomycetes</taxon>
        <taxon>Mycobacteriales</taxon>
        <taxon>Mycobacteriaceae</taxon>
        <taxon>Mycobacterium</taxon>
        <taxon>Mycobacterium tuberculosis complex</taxon>
    </lineage>
</organism>
<evidence type="ECO:0000313" key="2">
    <source>
        <dbReference type="EMBL" id="CFR82511.1"/>
    </source>
</evidence>
<dbReference type="Proteomes" id="UP000046680">
    <property type="component" value="Unassembled WGS sequence"/>
</dbReference>
<accession>A0A654T5K1</accession>
<dbReference type="AlphaFoldDB" id="A0A654T5K1"/>
<dbReference type="EMBL" id="CQQC01001276">
    <property type="protein sequence ID" value="CNV80537.1"/>
    <property type="molecule type" value="Genomic_DNA"/>
</dbReference>
<evidence type="ECO:0000313" key="7">
    <source>
        <dbReference type="Proteomes" id="UP000046680"/>
    </source>
</evidence>
<evidence type="ECO:0000313" key="4">
    <source>
        <dbReference type="EMBL" id="COW61874.1"/>
    </source>
</evidence>